<evidence type="ECO:0000256" key="4">
    <source>
        <dbReference type="ARBA" id="ARBA00023163"/>
    </source>
</evidence>
<dbReference type="CDD" id="cd06171">
    <property type="entry name" value="Sigma70_r4"/>
    <property type="match status" value="1"/>
</dbReference>
<dbReference type="InterPro" id="IPR013249">
    <property type="entry name" value="RNA_pol_sigma70_r4_t2"/>
</dbReference>
<protein>
    <submittedName>
        <fullName evidence="7">RNA polymerase sigma-70 factor (ECF subfamily)</fullName>
    </submittedName>
</protein>
<feature type="domain" description="RNA polymerase sigma factor 70 region 4 type 2" evidence="6">
    <location>
        <begin position="104"/>
        <end position="149"/>
    </location>
</feature>
<comment type="caution">
    <text evidence="7">The sequence shown here is derived from an EMBL/GenBank/DDBJ whole genome shotgun (WGS) entry which is preliminary data.</text>
</comment>
<keyword evidence="8" id="KW-1185">Reference proteome</keyword>
<comment type="similarity">
    <text evidence="1">Belongs to the sigma-70 factor family. ECF subfamily.</text>
</comment>
<evidence type="ECO:0000313" key="7">
    <source>
        <dbReference type="EMBL" id="MDQ0360864.1"/>
    </source>
</evidence>
<keyword evidence="3" id="KW-0731">Sigma factor</keyword>
<sequence>MAKKDMLDCDQILEKFSSTVYKVALSQVKNKEDANDIFQEVFLRLVRYQKEFESDEHIKAWLIRVTINCCKDFFKNRYNSNKQELVVDIPFEDPKHHEVFYHVQELEEKYKIIIHLFYYEQYSISDIAKILDMNESTVKTRLSRGRDRLKVRLECERDA</sequence>
<dbReference type="InterPro" id="IPR013324">
    <property type="entry name" value="RNA_pol_sigma_r3/r4-like"/>
</dbReference>
<dbReference type="InterPro" id="IPR007627">
    <property type="entry name" value="RNA_pol_sigma70_r2"/>
</dbReference>
<dbReference type="Pfam" id="PF08281">
    <property type="entry name" value="Sigma70_r4_2"/>
    <property type="match status" value="1"/>
</dbReference>
<dbReference type="InterPro" id="IPR036388">
    <property type="entry name" value="WH-like_DNA-bd_sf"/>
</dbReference>
<dbReference type="SUPFAM" id="SSF88659">
    <property type="entry name" value="Sigma3 and sigma4 domains of RNA polymerase sigma factors"/>
    <property type="match status" value="1"/>
</dbReference>
<evidence type="ECO:0000259" key="5">
    <source>
        <dbReference type="Pfam" id="PF04542"/>
    </source>
</evidence>
<dbReference type="Gene3D" id="1.10.10.10">
    <property type="entry name" value="Winged helix-like DNA-binding domain superfamily/Winged helix DNA-binding domain"/>
    <property type="match status" value="1"/>
</dbReference>
<dbReference type="Pfam" id="PF04542">
    <property type="entry name" value="Sigma70_r2"/>
    <property type="match status" value="1"/>
</dbReference>
<dbReference type="EMBL" id="JAUSUR010000002">
    <property type="protein sequence ID" value="MDQ0360864.1"/>
    <property type="molecule type" value="Genomic_DNA"/>
</dbReference>
<evidence type="ECO:0000256" key="2">
    <source>
        <dbReference type="ARBA" id="ARBA00023015"/>
    </source>
</evidence>
<accession>A0ABU0E1W0</accession>
<organism evidence="7 8">
    <name type="scientific">Breznakia pachnodae</name>
    <dbReference type="NCBI Taxonomy" id="265178"/>
    <lineage>
        <taxon>Bacteria</taxon>
        <taxon>Bacillati</taxon>
        <taxon>Bacillota</taxon>
        <taxon>Erysipelotrichia</taxon>
        <taxon>Erysipelotrichales</taxon>
        <taxon>Erysipelotrichaceae</taxon>
        <taxon>Breznakia</taxon>
    </lineage>
</organism>
<dbReference type="PANTHER" id="PTHR43133">
    <property type="entry name" value="RNA POLYMERASE ECF-TYPE SIGMA FACTO"/>
    <property type="match status" value="1"/>
</dbReference>
<dbReference type="PANTHER" id="PTHR43133:SF51">
    <property type="entry name" value="RNA POLYMERASE SIGMA FACTOR"/>
    <property type="match status" value="1"/>
</dbReference>
<dbReference type="Proteomes" id="UP001230220">
    <property type="component" value="Unassembled WGS sequence"/>
</dbReference>
<dbReference type="SUPFAM" id="SSF88946">
    <property type="entry name" value="Sigma2 domain of RNA polymerase sigma factors"/>
    <property type="match status" value="1"/>
</dbReference>
<dbReference type="NCBIfam" id="TIGR02937">
    <property type="entry name" value="sigma70-ECF"/>
    <property type="match status" value="1"/>
</dbReference>
<dbReference type="InterPro" id="IPR039425">
    <property type="entry name" value="RNA_pol_sigma-70-like"/>
</dbReference>
<dbReference type="InterPro" id="IPR013325">
    <property type="entry name" value="RNA_pol_sigma_r2"/>
</dbReference>
<feature type="domain" description="RNA polymerase sigma-70 region 2" evidence="5">
    <location>
        <begin position="14"/>
        <end position="77"/>
    </location>
</feature>
<reference evidence="7 8" key="1">
    <citation type="submission" date="2023-07" db="EMBL/GenBank/DDBJ databases">
        <title>Genomic Encyclopedia of Type Strains, Phase IV (KMG-IV): sequencing the most valuable type-strain genomes for metagenomic binning, comparative biology and taxonomic classification.</title>
        <authorList>
            <person name="Goeker M."/>
        </authorList>
    </citation>
    <scope>NUCLEOTIDE SEQUENCE [LARGE SCALE GENOMIC DNA]</scope>
    <source>
        <strain evidence="7 8">DSM 16784</strain>
    </source>
</reference>
<keyword evidence="4" id="KW-0804">Transcription</keyword>
<evidence type="ECO:0000313" key="8">
    <source>
        <dbReference type="Proteomes" id="UP001230220"/>
    </source>
</evidence>
<dbReference type="RefSeq" id="WP_307407084.1">
    <property type="nucleotide sequence ID" value="NZ_JAUSUR010000002.1"/>
</dbReference>
<evidence type="ECO:0000256" key="3">
    <source>
        <dbReference type="ARBA" id="ARBA00023082"/>
    </source>
</evidence>
<evidence type="ECO:0000259" key="6">
    <source>
        <dbReference type="Pfam" id="PF08281"/>
    </source>
</evidence>
<dbReference type="Gene3D" id="1.10.1740.10">
    <property type="match status" value="1"/>
</dbReference>
<dbReference type="InterPro" id="IPR014284">
    <property type="entry name" value="RNA_pol_sigma-70_dom"/>
</dbReference>
<gene>
    <name evidence="7" type="ORF">J2S15_001609</name>
</gene>
<proteinExistence type="inferred from homology"/>
<keyword evidence="2" id="KW-0805">Transcription regulation</keyword>
<evidence type="ECO:0000256" key="1">
    <source>
        <dbReference type="ARBA" id="ARBA00010641"/>
    </source>
</evidence>
<name>A0ABU0E1W0_9FIRM</name>